<sequence>MSGRKFTYIIITGSSGDNHKFDNIKDLKVNVENGLLDLHLDDGSFVFMFDGLRYFEVGLPVQQGVDVRFQSCEVRLTSVGKGVEETISISEVINCEWKADQGLFMVFCKSRTFAFHLDHVISYFLKNQV</sequence>
<keyword evidence="2" id="KW-1185">Reference proteome</keyword>
<dbReference type="AlphaFoldDB" id="A0A1W1HKG2"/>
<name>A0A1W1HKG2_9BACT</name>
<reference evidence="1 2" key="1">
    <citation type="submission" date="2017-03" db="EMBL/GenBank/DDBJ databases">
        <authorList>
            <person name="Afonso C.L."/>
            <person name="Miller P.J."/>
            <person name="Scott M.A."/>
            <person name="Spackman E."/>
            <person name="Goraichik I."/>
            <person name="Dimitrov K.M."/>
            <person name="Suarez D.L."/>
            <person name="Swayne D.E."/>
        </authorList>
    </citation>
    <scope>NUCLEOTIDE SEQUENCE [LARGE SCALE GENOMIC DNA]</scope>
    <source>
        <strain evidence="1">PRJEB14757</strain>
    </source>
</reference>
<accession>A0A1W1HKG2</accession>
<dbReference type="EMBL" id="FWEV01000329">
    <property type="protein sequence ID" value="SLM32981.1"/>
    <property type="molecule type" value="Genomic_DNA"/>
</dbReference>
<gene>
    <name evidence="1" type="ORF">MTBBW1_830053</name>
</gene>
<protein>
    <submittedName>
        <fullName evidence="1">Uncharacterized protein</fullName>
    </submittedName>
</protein>
<dbReference type="RefSeq" id="WP_080802994.1">
    <property type="nucleotide sequence ID" value="NZ_LT828544.1"/>
</dbReference>
<dbReference type="STRING" id="1246637.MTBBW1_830053"/>
<proteinExistence type="predicted"/>
<organism evidence="1 2">
    <name type="scientific">Desulfamplus magnetovallimortis</name>
    <dbReference type="NCBI Taxonomy" id="1246637"/>
    <lineage>
        <taxon>Bacteria</taxon>
        <taxon>Pseudomonadati</taxon>
        <taxon>Thermodesulfobacteriota</taxon>
        <taxon>Desulfobacteria</taxon>
        <taxon>Desulfobacterales</taxon>
        <taxon>Desulfobacteraceae</taxon>
        <taxon>Desulfamplus</taxon>
    </lineage>
</organism>
<evidence type="ECO:0000313" key="1">
    <source>
        <dbReference type="EMBL" id="SLM32981.1"/>
    </source>
</evidence>
<dbReference type="Proteomes" id="UP000191931">
    <property type="component" value="Unassembled WGS sequence"/>
</dbReference>
<dbReference type="OrthoDB" id="9864466at2"/>
<evidence type="ECO:0000313" key="2">
    <source>
        <dbReference type="Proteomes" id="UP000191931"/>
    </source>
</evidence>